<dbReference type="Proteomes" id="UP001205105">
    <property type="component" value="Unassembled WGS sequence"/>
</dbReference>
<keyword evidence="1 2" id="KW-0103">Bromodomain</keyword>
<dbReference type="GO" id="GO:0000123">
    <property type="term" value="C:histone acetyltransferase complex"/>
    <property type="evidence" value="ECO:0007669"/>
    <property type="project" value="UniProtKB-ARBA"/>
</dbReference>
<feature type="compositionally biased region" description="Low complexity" evidence="3">
    <location>
        <begin position="231"/>
        <end position="262"/>
    </location>
</feature>
<dbReference type="PANTHER" id="PTHR22881">
    <property type="entry name" value="BROMODOMAIN CONTAINING PROTEIN"/>
    <property type="match status" value="1"/>
</dbReference>
<proteinExistence type="predicted"/>
<dbReference type="PRINTS" id="PR00503">
    <property type="entry name" value="BROMODOMAIN"/>
</dbReference>
<gene>
    <name evidence="5" type="ORF">COHA_003419</name>
</gene>
<evidence type="ECO:0000313" key="6">
    <source>
        <dbReference type="Proteomes" id="UP001205105"/>
    </source>
</evidence>
<dbReference type="AlphaFoldDB" id="A0AAD5DV06"/>
<sequence length="444" mass="48006">MTDLDALLQRLAALDPDGWFRHPVRESDAPNYYKIIRRPMCFEFMRGKVRGRQYATWQELVRDFELIVSNAFKFNPKRSRVHKAALVLQRGGRKILAEAEPDGRRWVAALAASVTAGPGSLHLTHGDSQAVPSGLARAATAPGLLRSQSTADTASTEADLEPMQVDSLAAAEGDVDPAGYSSFEETDLEEDEAEGGWRVRRAGAAQQAAALFELARDAVLVQPWDAAAPLPAGGAAAPAAATQAGEQARQQQGAQPPAAAEESGAHSREWRAARRGVEWREYDVGELITPLGAPKFVERAQVKTIDTPRVRPLAQTELKKRQVAVDAYEVAVRKGSEDKAAAEAIDALCPGESSSEEDTSDEAYLRRHQQLEVEERARYEALLGAASKKNKQQQSKVPSKEQRSKHTALRPHVARTVSAPALVPTFVLGASPPAPRLGPAPHGP</sequence>
<organism evidence="5 6">
    <name type="scientific">Chlorella ohadii</name>
    <dbReference type="NCBI Taxonomy" id="2649997"/>
    <lineage>
        <taxon>Eukaryota</taxon>
        <taxon>Viridiplantae</taxon>
        <taxon>Chlorophyta</taxon>
        <taxon>core chlorophytes</taxon>
        <taxon>Trebouxiophyceae</taxon>
        <taxon>Chlorellales</taxon>
        <taxon>Chlorellaceae</taxon>
        <taxon>Chlorella clade</taxon>
        <taxon>Chlorella</taxon>
    </lineage>
</organism>
<dbReference type="SMART" id="SM00297">
    <property type="entry name" value="BROMO"/>
    <property type="match status" value="1"/>
</dbReference>
<evidence type="ECO:0000256" key="3">
    <source>
        <dbReference type="SAM" id="MobiDB-lite"/>
    </source>
</evidence>
<evidence type="ECO:0000256" key="2">
    <source>
        <dbReference type="PROSITE-ProRule" id="PRU00035"/>
    </source>
</evidence>
<dbReference type="PANTHER" id="PTHR22881:SF27">
    <property type="entry name" value="BROMODOMAIN CONTAINING 7_9"/>
    <property type="match status" value="1"/>
</dbReference>
<feature type="region of interest" description="Disordered" evidence="3">
    <location>
        <begin position="231"/>
        <end position="269"/>
    </location>
</feature>
<keyword evidence="6" id="KW-1185">Reference proteome</keyword>
<name>A0AAD5DV06_9CHLO</name>
<comment type="caution">
    <text evidence="5">The sequence shown here is derived from an EMBL/GenBank/DDBJ whole genome shotgun (WGS) entry which is preliminary data.</text>
</comment>
<dbReference type="InterPro" id="IPR036427">
    <property type="entry name" value="Bromodomain-like_sf"/>
</dbReference>
<dbReference type="CDD" id="cd04369">
    <property type="entry name" value="Bromodomain"/>
    <property type="match status" value="1"/>
</dbReference>
<dbReference type="Pfam" id="PF00439">
    <property type="entry name" value="Bromodomain"/>
    <property type="match status" value="1"/>
</dbReference>
<dbReference type="InterPro" id="IPR051831">
    <property type="entry name" value="Bromodomain_contain_prot"/>
</dbReference>
<accession>A0AAD5DV06</accession>
<evidence type="ECO:0000313" key="5">
    <source>
        <dbReference type="EMBL" id="KAI7842908.1"/>
    </source>
</evidence>
<evidence type="ECO:0000256" key="1">
    <source>
        <dbReference type="ARBA" id="ARBA00023117"/>
    </source>
</evidence>
<dbReference type="SMART" id="SM01300">
    <property type="entry name" value="PEHE"/>
    <property type="match status" value="1"/>
</dbReference>
<dbReference type="InterPro" id="IPR029332">
    <property type="entry name" value="PEHE_dom"/>
</dbReference>
<dbReference type="Gene3D" id="6.10.250.3170">
    <property type="match status" value="1"/>
</dbReference>
<dbReference type="InterPro" id="IPR001487">
    <property type="entry name" value="Bromodomain"/>
</dbReference>
<dbReference type="EMBL" id="JADXDR010000046">
    <property type="protein sequence ID" value="KAI7842908.1"/>
    <property type="molecule type" value="Genomic_DNA"/>
</dbReference>
<evidence type="ECO:0000259" key="4">
    <source>
        <dbReference type="PROSITE" id="PS50014"/>
    </source>
</evidence>
<protein>
    <recommendedName>
        <fullName evidence="4">Bromo domain-containing protein</fullName>
    </recommendedName>
</protein>
<dbReference type="SUPFAM" id="SSF47370">
    <property type="entry name" value="Bromodomain"/>
    <property type="match status" value="1"/>
</dbReference>
<dbReference type="Gene3D" id="1.20.920.10">
    <property type="entry name" value="Bromodomain-like"/>
    <property type="match status" value="1"/>
</dbReference>
<dbReference type="PROSITE" id="PS50014">
    <property type="entry name" value="BROMODOMAIN_2"/>
    <property type="match status" value="1"/>
</dbReference>
<feature type="domain" description="Bromo" evidence="4">
    <location>
        <begin position="20"/>
        <end position="82"/>
    </location>
</feature>
<feature type="region of interest" description="Disordered" evidence="3">
    <location>
        <begin position="384"/>
        <end position="416"/>
    </location>
</feature>
<reference evidence="5" key="1">
    <citation type="submission" date="2020-11" db="EMBL/GenBank/DDBJ databases">
        <title>Chlorella ohadii genome sequencing and assembly.</title>
        <authorList>
            <person name="Murik O."/>
            <person name="Treves H."/>
            <person name="Kedem I."/>
            <person name="Shotland Y."/>
            <person name="Kaplan A."/>
        </authorList>
    </citation>
    <scope>NUCLEOTIDE SEQUENCE</scope>
    <source>
        <strain evidence="5">1</strain>
    </source>
</reference>